<dbReference type="PANTHER" id="PTHR14002">
    <property type="entry name" value="ENDOGLIN/TGF-BETA RECEPTOR TYPE III"/>
    <property type="match status" value="1"/>
</dbReference>
<dbReference type="InterPro" id="IPR055356">
    <property type="entry name" value="ZP-N"/>
</dbReference>
<dbReference type="EMBL" id="JAWDJR010000018">
    <property type="protein sequence ID" value="KAK9958267.1"/>
    <property type="molecule type" value="Genomic_DNA"/>
</dbReference>
<evidence type="ECO:0000256" key="1">
    <source>
        <dbReference type="ARBA" id="ARBA00022729"/>
    </source>
</evidence>
<evidence type="ECO:0000256" key="3">
    <source>
        <dbReference type="SAM" id="MobiDB-lite"/>
    </source>
</evidence>
<evidence type="ECO:0000313" key="6">
    <source>
        <dbReference type="EMBL" id="KAK9958267.1"/>
    </source>
</evidence>
<organism evidence="6 7">
    <name type="scientific">Culter alburnus</name>
    <name type="common">Topmouth culter</name>
    <dbReference type="NCBI Taxonomy" id="194366"/>
    <lineage>
        <taxon>Eukaryota</taxon>
        <taxon>Metazoa</taxon>
        <taxon>Chordata</taxon>
        <taxon>Craniata</taxon>
        <taxon>Vertebrata</taxon>
        <taxon>Euteleostomi</taxon>
        <taxon>Actinopterygii</taxon>
        <taxon>Neopterygii</taxon>
        <taxon>Teleostei</taxon>
        <taxon>Ostariophysi</taxon>
        <taxon>Cypriniformes</taxon>
        <taxon>Xenocyprididae</taxon>
        <taxon>Xenocypridinae</taxon>
        <taxon>Culter</taxon>
    </lineage>
</organism>
<proteinExistence type="predicted"/>
<reference evidence="6 7" key="1">
    <citation type="submission" date="2024-05" db="EMBL/GenBank/DDBJ databases">
        <title>A high-quality chromosomal-level genome assembly of Topmouth culter (Culter alburnus).</title>
        <authorList>
            <person name="Zhao H."/>
        </authorList>
    </citation>
    <scope>NUCLEOTIDE SEQUENCE [LARGE SCALE GENOMIC DNA]</scope>
    <source>
        <strain evidence="6">CATC2023</strain>
        <tissue evidence="6">Muscle</tissue>
    </source>
</reference>
<name>A0AAW1ZDZ1_CULAL</name>
<protein>
    <recommendedName>
        <fullName evidence="5">ZP domain-containing protein</fullName>
    </recommendedName>
</protein>
<evidence type="ECO:0000259" key="5">
    <source>
        <dbReference type="PROSITE" id="PS51034"/>
    </source>
</evidence>
<evidence type="ECO:0000256" key="2">
    <source>
        <dbReference type="ARBA" id="ARBA00023157"/>
    </source>
</evidence>
<feature type="domain" description="ZP" evidence="5">
    <location>
        <begin position="342"/>
        <end position="597"/>
    </location>
</feature>
<keyword evidence="2" id="KW-1015">Disulfide bond</keyword>
<dbReference type="Pfam" id="PF23344">
    <property type="entry name" value="ZP-N"/>
    <property type="match status" value="1"/>
</dbReference>
<dbReference type="PROSITE" id="PS51034">
    <property type="entry name" value="ZP_2"/>
    <property type="match status" value="1"/>
</dbReference>
<keyword evidence="1 4" id="KW-0732">Signal</keyword>
<feature type="signal peptide" evidence="4">
    <location>
        <begin position="1"/>
        <end position="21"/>
    </location>
</feature>
<feature type="region of interest" description="Disordered" evidence="3">
    <location>
        <begin position="625"/>
        <end position="645"/>
    </location>
</feature>
<sequence length="687" mass="75130">MRLNLWLLAVCLLSLTRITAGSILGAAVNIELLDQDRSQQVRAHYSLVSSLPCPVLDELCNEVNCIDQLSSSPVKGVLPSPGWCLRQWQKNIPQNHTSQLRSDGAVSLYSRADLSVRSDTNGINQPPYVSLPPPVRLQAGCPQEIPVNVMDLDGDEIRCRYEKTGLGEFMQLNEETCTLLYEGGAYLGQYSIQIMVEDFPSSVKNQIHNEAKPFSTVSVYLLITVESGSSCSAVPEFIGESPAGGVVIHVLPFEEVHVNITVDSSVSEIAVIGPPGLFISPMETGMNSQSSVTLSWVRGPNQFAHLLSVCFAANTQSLQSHIRCMWLKQTQTDPLPPGTELKCKERELQMSLVLPTSFLENLHLSDLQLNDPACPVFYNTTHVTTTFSLTGCGTKRMHLGSELLYTNTLRSINPNSTISRVATLILPLACRIPGQQAKGPTFKISVPEEVETFGAVSFWIEFHLPGEGPLAAETRLPRMRSSQPVRAAREIRATGRMDMLDLHVFSNCSLDRAELMVGRCVESETEDFVNTRPLLSHGCSAGNGTLEILTSTSTVRIYRLYLGSLGIMGDTMYVECLVQLCVTTKQSQRCPDPCTETTDKTIVNSILTHNYTVRSGPVPLIKATETSTTTAKPTPTAKPVAQPSTSQVTTASASHALDRGAFWVVAVSLAVLLLQLMENFVERFIAD</sequence>
<dbReference type="SMART" id="SM00241">
    <property type="entry name" value="ZP"/>
    <property type="match status" value="1"/>
</dbReference>
<dbReference type="AlphaFoldDB" id="A0AAW1ZDZ1"/>
<comment type="caution">
    <text evidence="6">The sequence shown here is derived from an EMBL/GenBank/DDBJ whole genome shotgun (WGS) entry which is preliminary data.</text>
</comment>
<dbReference type="Gene3D" id="2.60.40.3210">
    <property type="entry name" value="Zona pellucida, ZP-N domain"/>
    <property type="match status" value="1"/>
</dbReference>
<dbReference type="Proteomes" id="UP001479290">
    <property type="component" value="Unassembled WGS sequence"/>
</dbReference>
<accession>A0AAW1ZDZ1</accession>
<evidence type="ECO:0000256" key="4">
    <source>
        <dbReference type="SAM" id="SignalP"/>
    </source>
</evidence>
<gene>
    <name evidence="6" type="ORF">ABG768_010402</name>
</gene>
<evidence type="ECO:0000313" key="7">
    <source>
        <dbReference type="Proteomes" id="UP001479290"/>
    </source>
</evidence>
<feature type="chain" id="PRO_5043486552" description="ZP domain-containing protein" evidence="4">
    <location>
        <begin position="22"/>
        <end position="687"/>
    </location>
</feature>
<keyword evidence="7" id="KW-1185">Reference proteome</keyword>
<dbReference type="InterPro" id="IPR001507">
    <property type="entry name" value="ZP_dom"/>
</dbReference>
<dbReference type="PANTHER" id="PTHR14002:SF43">
    <property type="entry name" value="DELTA-LIKE PROTEIN"/>
    <property type="match status" value="1"/>
</dbReference>
<feature type="compositionally biased region" description="Low complexity" evidence="3">
    <location>
        <begin position="625"/>
        <end position="639"/>
    </location>
</feature>